<accession>A0A162ITG3</accession>
<sequence length="87" mass="9516">MDTSLAEPAKSRAICNGEGSQKITPFYVDLATSVFFNTRIERVTSLEAGRSSREIASMSRGEQQLARRRVLRSGPTAPWLALACGEI</sequence>
<evidence type="ECO:0000313" key="2">
    <source>
        <dbReference type="Proteomes" id="UP000242877"/>
    </source>
</evidence>
<dbReference type="EMBL" id="AZGZ01000001">
    <property type="protein sequence ID" value="KZZ98162.1"/>
    <property type="molecule type" value="Genomic_DNA"/>
</dbReference>
<name>A0A162ITG3_9EURO</name>
<evidence type="ECO:0000313" key="1">
    <source>
        <dbReference type="EMBL" id="KZZ98162.1"/>
    </source>
</evidence>
<dbReference type="VEuPathDB" id="FungiDB:AAP_00423"/>
<organism evidence="1 2">
    <name type="scientific">Ascosphaera apis ARSEF 7405</name>
    <dbReference type="NCBI Taxonomy" id="392613"/>
    <lineage>
        <taxon>Eukaryota</taxon>
        <taxon>Fungi</taxon>
        <taxon>Dikarya</taxon>
        <taxon>Ascomycota</taxon>
        <taxon>Pezizomycotina</taxon>
        <taxon>Eurotiomycetes</taxon>
        <taxon>Eurotiomycetidae</taxon>
        <taxon>Onygenales</taxon>
        <taxon>Ascosphaeraceae</taxon>
        <taxon>Ascosphaera</taxon>
    </lineage>
</organism>
<keyword evidence="2" id="KW-1185">Reference proteome</keyword>
<proteinExistence type="predicted"/>
<dbReference type="Proteomes" id="UP000242877">
    <property type="component" value="Unassembled WGS sequence"/>
</dbReference>
<dbReference type="AlphaFoldDB" id="A0A162ITG3"/>
<reference evidence="1 2" key="1">
    <citation type="journal article" date="2016" name="Genome Biol. Evol.">
        <title>Divergent and convergent evolution of fungal pathogenicity.</title>
        <authorList>
            <person name="Shang Y."/>
            <person name="Xiao G."/>
            <person name="Zheng P."/>
            <person name="Cen K."/>
            <person name="Zhan S."/>
            <person name="Wang C."/>
        </authorList>
    </citation>
    <scope>NUCLEOTIDE SEQUENCE [LARGE SCALE GENOMIC DNA]</scope>
    <source>
        <strain evidence="1 2">ARSEF 7405</strain>
    </source>
</reference>
<protein>
    <submittedName>
        <fullName evidence="1">Uncharacterized protein</fullName>
    </submittedName>
</protein>
<gene>
    <name evidence="1" type="ORF">AAP_00423</name>
</gene>
<comment type="caution">
    <text evidence="1">The sequence shown here is derived from an EMBL/GenBank/DDBJ whole genome shotgun (WGS) entry which is preliminary data.</text>
</comment>